<reference evidence="3 4" key="1">
    <citation type="journal article" date="2019" name="Sci. Rep.">
        <title>Orb-weaving spider Araneus ventricosus genome elucidates the spidroin gene catalogue.</title>
        <authorList>
            <person name="Kono N."/>
            <person name="Nakamura H."/>
            <person name="Ohtoshi R."/>
            <person name="Moran D.A.P."/>
            <person name="Shinohara A."/>
            <person name="Yoshida Y."/>
            <person name="Fujiwara M."/>
            <person name="Mori M."/>
            <person name="Tomita M."/>
            <person name="Arakawa K."/>
        </authorList>
    </citation>
    <scope>NUCLEOTIDE SEQUENCE [LARGE SCALE GENOMIC DNA]</scope>
</reference>
<name>A0A4Y2CVP4_ARAVE</name>
<dbReference type="PANTHER" id="PTHR33064:SF29">
    <property type="entry name" value="PEPTIDASE A2 DOMAIN-CONTAINING PROTEIN-RELATED"/>
    <property type="match status" value="1"/>
</dbReference>
<evidence type="ECO:0000256" key="1">
    <source>
        <dbReference type="ARBA" id="ARBA00012493"/>
    </source>
</evidence>
<proteinExistence type="predicted"/>
<dbReference type="SUPFAM" id="SSF56672">
    <property type="entry name" value="DNA/RNA polymerases"/>
    <property type="match status" value="1"/>
</dbReference>
<dbReference type="FunFam" id="3.30.70.270:FF:000003">
    <property type="entry name" value="Transposon Ty3-G Gag-Pol polyprotein"/>
    <property type="match status" value="1"/>
</dbReference>
<sequence length="205" mass="23843">MPFGLLNGPFCFSKFMATLLQGCEKYCVPYLDDAAIFSDTWEKHMEHLDKILEKIAGAKLKIKPIKCKFAQDCVKYFGHKVGGGCKTPAEAKIQAVLDFPAPWFKPEIRKILGMIAYCSRYIENYATLLEPLTCALKGKTRKESITWTSEMKEALRTVKQRLTEKPVLYAQNFEKEFIVQTTRQIWELGWFWSKERTARNIRYYT</sequence>
<dbReference type="InterPro" id="IPR043502">
    <property type="entry name" value="DNA/RNA_pol_sf"/>
</dbReference>
<gene>
    <name evidence="3" type="primary">pol_144</name>
    <name evidence="3" type="ORF">AVEN_74727_1</name>
</gene>
<protein>
    <recommendedName>
        <fullName evidence="1">RNA-directed DNA polymerase</fullName>
        <ecNumber evidence="1">2.7.7.49</ecNumber>
    </recommendedName>
</protein>
<dbReference type="GO" id="GO:0003964">
    <property type="term" value="F:RNA-directed DNA polymerase activity"/>
    <property type="evidence" value="ECO:0007669"/>
    <property type="project" value="UniProtKB-EC"/>
</dbReference>
<dbReference type="PANTHER" id="PTHR33064">
    <property type="entry name" value="POL PROTEIN"/>
    <property type="match status" value="1"/>
</dbReference>
<organism evidence="3 4">
    <name type="scientific">Araneus ventricosus</name>
    <name type="common">Orbweaver spider</name>
    <name type="synonym">Epeira ventricosa</name>
    <dbReference type="NCBI Taxonomy" id="182803"/>
    <lineage>
        <taxon>Eukaryota</taxon>
        <taxon>Metazoa</taxon>
        <taxon>Ecdysozoa</taxon>
        <taxon>Arthropoda</taxon>
        <taxon>Chelicerata</taxon>
        <taxon>Arachnida</taxon>
        <taxon>Araneae</taxon>
        <taxon>Araneomorphae</taxon>
        <taxon>Entelegynae</taxon>
        <taxon>Araneoidea</taxon>
        <taxon>Araneidae</taxon>
        <taxon>Araneus</taxon>
    </lineage>
</organism>
<dbReference type="Pfam" id="PF00078">
    <property type="entry name" value="RVT_1"/>
    <property type="match status" value="1"/>
</dbReference>
<comment type="caution">
    <text evidence="3">The sequence shown here is derived from an EMBL/GenBank/DDBJ whole genome shotgun (WGS) entry which is preliminary data.</text>
</comment>
<dbReference type="Gene3D" id="3.30.70.270">
    <property type="match status" value="2"/>
</dbReference>
<keyword evidence="4" id="KW-1185">Reference proteome</keyword>
<dbReference type="InterPro" id="IPR043128">
    <property type="entry name" value="Rev_trsase/Diguanyl_cyclase"/>
</dbReference>
<dbReference type="AlphaFoldDB" id="A0A4Y2CVP4"/>
<accession>A0A4Y2CVP4</accession>
<dbReference type="EC" id="2.7.7.49" evidence="1"/>
<evidence type="ECO:0000259" key="2">
    <source>
        <dbReference type="Pfam" id="PF00078"/>
    </source>
</evidence>
<dbReference type="InterPro" id="IPR000477">
    <property type="entry name" value="RT_dom"/>
</dbReference>
<dbReference type="FunFam" id="3.30.70.270:FF:000020">
    <property type="entry name" value="Transposon Tf2-6 polyprotein-like Protein"/>
    <property type="match status" value="1"/>
</dbReference>
<dbReference type="InterPro" id="IPR051320">
    <property type="entry name" value="Viral_Replic_Matur_Polypro"/>
</dbReference>
<feature type="domain" description="Reverse transcriptase" evidence="2">
    <location>
        <begin position="1"/>
        <end position="81"/>
    </location>
</feature>
<dbReference type="EMBL" id="BGPR01087769">
    <property type="protein sequence ID" value="GBM08500.1"/>
    <property type="molecule type" value="Genomic_DNA"/>
</dbReference>
<evidence type="ECO:0000313" key="4">
    <source>
        <dbReference type="Proteomes" id="UP000499080"/>
    </source>
</evidence>
<evidence type="ECO:0000313" key="3">
    <source>
        <dbReference type="EMBL" id="GBM08500.1"/>
    </source>
</evidence>
<dbReference type="Proteomes" id="UP000499080">
    <property type="component" value="Unassembled WGS sequence"/>
</dbReference>